<organism evidence="2 3">
    <name type="scientific">Mycena indigotica</name>
    <dbReference type="NCBI Taxonomy" id="2126181"/>
    <lineage>
        <taxon>Eukaryota</taxon>
        <taxon>Fungi</taxon>
        <taxon>Dikarya</taxon>
        <taxon>Basidiomycota</taxon>
        <taxon>Agaricomycotina</taxon>
        <taxon>Agaricomycetes</taxon>
        <taxon>Agaricomycetidae</taxon>
        <taxon>Agaricales</taxon>
        <taxon>Marasmiineae</taxon>
        <taxon>Mycenaceae</taxon>
        <taxon>Mycena</taxon>
    </lineage>
</organism>
<dbReference type="Gene3D" id="3.30.710.10">
    <property type="entry name" value="Potassium Channel Kv1.1, Chain A"/>
    <property type="match status" value="1"/>
</dbReference>
<proteinExistence type="predicted"/>
<dbReference type="GeneID" id="59350675"/>
<dbReference type="InterPro" id="IPR011333">
    <property type="entry name" value="SKP1/BTB/POZ_sf"/>
</dbReference>
<dbReference type="RefSeq" id="XP_037215085.1">
    <property type="nucleotide sequence ID" value="XM_037368159.1"/>
</dbReference>
<dbReference type="EMBL" id="JACAZF010000011">
    <property type="protein sequence ID" value="KAF7292657.1"/>
    <property type="molecule type" value="Genomic_DNA"/>
</dbReference>
<dbReference type="OrthoDB" id="2593747at2759"/>
<feature type="domain" description="BTB" evidence="1">
    <location>
        <begin position="23"/>
        <end position="113"/>
    </location>
</feature>
<comment type="caution">
    <text evidence="2">The sequence shown here is derived from an EMBL/GenBank/DDBJ whole genome shotgun (WGS) entry which is preliminary data.</text>
</comment>
<dbReference type="Proteomes" id="UP000636479">
    <property type="component" value="Unassembled WGS sequence"/>
</dbReference>
<gene>
    <name evidence="2" type="ORF">MIND_01163900</name>
</gene>
<dbReference type="AlphaFoldDB" id="A0A8H6S585"/>
<reference evidence="2" key="1">
    <citation type="submission" date="2020-05" db="EMBL/GenBank/DDBJ databases">
        <title>Mycena genomes resolve the evolution of fungal bioluminescence.</title>
        <authorList>
            <person name="Tsai I.J."/>
        </authorList>
    </citation>
    <scope>NUCLEOTIDE SEQUENCE</scope>
    <source>
        <strain evidence="2">171206Taipei</strain>
    </source>
</reference>
<sequence length="208" mass="23909">MNPDSKPCSQSTHFWLRDHGMLVFEVQHVLFRVHAYFLHRDSPVLRDMAPVEISATGPEPVFHLDGVKSKDFEHLLWLYYNPLITNYTAPKTTWQAILRLADRFEMDNIKKIALRNLLVAPDVDPFETIMLCEREDMARAQAEEAYIAILTRNAPLSAEEIKVWGLTAEVIAIITQAREEVIKLRNRAEEGVRDLVKAALKNNSKMPE</sequence>
<accession>A0A8H6S585</accession>
<keyword evidence="3" id="KW-1185">Reference proteome</keyword>
<dbReference type="SUPFAM" id="SSF54695">
    <property type="entry name" value="POZ domain"/>
    <property type="match status" value="1"/>
</dbReference>
<evidence type="ECO:0000313" key="3">
    <source>
        <dbReference type="Proteomes" id="UP000636479"/>
    </source>
</evidence>
<dbReference type="InterPro" id="IPR000210">
    <property type="entry name" value="BTB/POZ_dom"/>
</dbReference>
<dbReference type="Pfam" id="PF00651">
    <property type="entry name" value="BTB"/>
    <property type="match status" value="1"/>
</dbReference>
<evidence type="ECO:0000259" key="1">
    <source>
        <dbReference type="Pfam" id="PF00651"/>
    </source>
</evidence>
<protein>
    <submittedName>
        <fullName evidence="2">BTB domain-containing protein</fullName>
    </submittedName>
</protein>
<evidence type="ECO:0000313" key="2">
    <source>
        <dbReference type="EMBL" id="KAF7292657.1"/>
    </source>
</evidence>
<name>A0A8H6S585_9AGAR</name>